<gene>
    <name evidence="2" type="ORF">LMG32289_04651</name>
</gene>
<accession>A0ABM8XK30</accession>
<protein>
    <submittedName>
        <fullName evidence="2">Uncharacterized protein</fullName>
    </submittedName>
</protein>
<evidence type="ECO:0000256" key="1">
    <source>
        <dbReference type="SAM" id="Phobius"/>
    </source>
</evidence>
<reference evidence="2 3" key="1">
    <citation type="submission" date="2021-08" db="EMBL/GenBank/DDBJ databases">
        <authorList>
            <person name="Peeters C."/>
        </authorList>
    </citation>
    <scope>NUCLEOTIDE SEQUENCE [LARGE SCALE GENOMIC DNA]</scope>
    <source>
        <strain evidence="2 3">LMG 32289</strain>
    </source>
</reference>
<dbReference type="Gene3D" id="6.10.280.220">
    <property type="match status" value="1"/>
</dbReference>
<comment type="caution">
    <text evidence="2">The sequence shown here is derived from an EMBL/GenBank/DDBJ whole genome shotgun (WGS) entry which is preliminary data.</text>
</comment>
<evidence type="ECO:0000313" key="2">
    <source>
        <dbReference type="EMBL" id="CAG9180562.1"/>
    </source>
</evidence>
<name>A0ABM8XK30_9BURK</name>
<evidence type="ECO:0000313" key="3">
    <source>
        <dbReference type="Proteomes" id="UP000706525"/>
    </source>
</evidence>
<keyword evidence="3" id="KW-1185">Reference proteome</keyword>
<dbReference type="Proteomes" id="UP000706525">
    <property type="component" value="Unassembled WGS sequence"/>
</dbReference>
<feature type="transmembrane region" description="Helical" evidence="1">
    <location>
        <begin position="41"/>
        <end position="60"/>
    </location>
</feature>
<dbReference type="EMBL" id="CAJZAG010000009">
    <property type="protein sequence ID" value="CAG9180562.1"/>
    <property type="molecule type" value="Genomic_DNA"/>
</dbReference>
<keyword evidence="1" id="KW-0812">Transmembrane</keyword>
<organism evidence="2 3">
    <name type="scientific">Cupriavidus pampae</name>
    <dbReference type="NCBI Taxonomy" id="659251"/>
    <lineage>
        <taxon>Bacteria</taxon>
        <taxon>Pseudomonadati</taxon>
        <taxon>Pseudomonadota</taxon>
        <taxon>Betaproteobacteria</taxon>
        <taxon>Burkholderiales</taxon>
        <taxon>Burkholderiaceae</taxon>
        <taxon>Cupriavidus</taxon>
    </lineage>
</organism>
<keyword evidence="1" id="KW-0472">Membrane</keyword>
<sequence length="164" mass="18710">MATICCALEKNIVSQFASTMSASDMSHTGAPRDPDHYTIKAGAMIFCGILMSLTAIFAVVEFSNRDLKDAFVRLDDKLEKKFELIDKRFELIEKKFERIDLKLDALDRKIEAVDRKVDGLQIEVTHVKQHLEKGERRLDAVEPRLIKLEKHVELTRPAARSGLR</sequence>
<proteinExistence type="predicted"/>
<dbReference type="SUPFAM" id="SSF57997">
    <property type="entry name" value="Tropomyosin"/>
    <property type="match status" value="1"/>
</dbReference>
<keyword evidence="1" id="KW-1133">Transmembrane helix</keyword>